<feature type="region of interest" description="Disordered" evidence="4">
    <location>
        <begin position="113"/>
        <end position="140"/>
    </location>
</feature>
<dbReference type="AlphaFoldDB" id="A0A660CAJ6"/>
<dbReference type="NCBIfam" id="TIGR00621">
    <property type="entry name" value="ssb"/>
    <property type="match status" value="1"/>
</dbReference>
<organism evidence="5 6">
    <name type="scientific">Prauserella rugosa</name>
    <dbReference type="NCBI Taxonomy" id="43354"/>
    <lineage>
        <taxon>Bacteria</taxon>
        <taxon>Bacillati</taxon>
        <taxon>Actinomycetota</taxon>
        <taxon>Actinomycetes</taxon>
        <taxon>Pseudonocardiales</taxon>
        <taxon>Pseudonocardiaceae</taxon>
        <taxon>Prauserella</taxon>
    </lineage>
</organism>
<dbReference type="PROSITE" id="PS50935">
    <property type="entry name" value="SSB"/>
    <property type="match status" value="1"/>
</dbReference>
<dbReference type="OrthoDB" id="9809878at2"/>
<evidence type="ECO:0000313" key="6">
    <source>
        <dbReference type="Proteomes" id="UP000317303"/>
    </source>
</evidence>
<dbReference type="EMBL" id="VLJV01000001">
    <property type="protein sequence ID" value="TWH18549.1"/>
    <property type="molecule type" value="Genomic_DNA"/>
</dbReference>
<dbReference type="InterPro" id="IPR012340">
    <property type="entry name" value="NA-bd_OB-fold"/>
</dbReference>
<dbReference type="Proteomes" id="UP000317303">
    <property type="component" value="Unassembled WGS sequence"/>
</dbReference>
<gene>
    <name evidence="5" type="ORF">JD82_00368</name>
</gene>
<protein>
    <recommendedName>
        <fullName evidence="3">Single-stranded DNA-binding protein</fullName>
    </recommendedName>
</protein>
<dbReference type="InterPro" id="IPR011344">
    <property type="entry name" value="ssDNA-bd"/>
</dbReference>
<dbReference type="SUPFAM" id="SSF50249">
    <property type="entry name" value="Nucleic acid-binding proteins"/>
    <property type="match status" value="1"/>
</dbReference>
<dbReference type="GO" id="GO:0006260">
    <property type="term" value="P:DNA replication"/>
    <property type="evidence" value="ECO:0007669"/>
    <property type="project" value="InterPro"/>
</dbReference>
<evidence type="ECO:0000256" key="3">
    <source>
        <dbReference type="RuleBase" id="RU000524"/>
    </source>
</evidence>
<reference evidence="5 6" key="1">
    <citation type="submission" date="2019-07" db="EMBL/GenBank/DDBJ databases">
        <title>R&amp;d 2014.</title>
        <authorList>
            <person name="Klenk H.-P."/>
        </authorList>
    </citation>
    <scope>NUCLEOTIDE SEQUENCE [LARGE SCALE GENOMIC DNA]</scope>
    <source>
        <strain evidence="5 6">DSM 43194</strain>
    </source>
</reference>
<proteinExistence type="predicted"/>
<dbReference type="RefSeq" id="WP_030534569.1">
    <property type="nucleotide sequence ID" value="NZ_JOIJ01000041.1"/>
</dbReference>
<dbReference type="GO" id="GO:0003697">
    <property type="term" value="F:single-stranded DNA binding"/>
    <property type="evidence" value="ECO:0007669"/>
    <property type="project" value="InterPro"/>
</dbReference>
<keyword evidence="6" id="KW-1185">Reference proteome</keyword>
<dbReference type="Gene3D" id="2.40.50.140">
    <property type="entry name" value="Nucleic acid-binding proteins"/>
    <property type="match status" value="1"/>
</dbReference>
<accession>A0A660CAJ6</accession>
<evidence type="ECO:0000256" key="1">
    <source>
        <dbReference type="ARBA" id="ARBA00023125"/>
    </source>
</evidence>
<dbReference type="Pfam" id="PF00436">
    <property type="entry name" value="SSB"/>
    <property type="match status" value="1"/>
</dbReference>
<evidence type="ECO:0000256" key="4">
    <source>
        <dbReference type="SAM" id="MobiDB-lite"/>
    </source>
</evidence>
<name>A0A660CAJ6_9PSEU</name>
<keyword evidence="1 2" id="KW-0238">DNA-binding</keyword>
<evidence type="ECO:0000256" key="2">
    <source>
        <dbReference type="PROSITE-ProRule" id="PRU00252"/>
    </source>
</evidence>
<dbReference type="CDD" id="cd04496">
    <property type="entry name" value="SSB_OBF"/>
    <property type="match status" value="1"/>
</dbReference>
<dbReference type="InterPro" id="IPR000424">
    <property type="entry name" value="Primosome_PriB/ssb"/>
</dbReference>
<evidence type="ECO:0000313" key="5">
    <source>
        <dbReference type="EMBL" id="TWH18549.1"/>
    </source>
</evidence>
<sequence>MALPKICDVAKLWAEPELRFTPGGKAVLTLPLVFGKRKKNANGEWEDAGSLFVRGTAWDDLAEHAAESFAKGDMVIVQGELYQREYEKDGEKRQSLEMTVYAVGPDVKRASVSVNRVERTKEAAPADDPWGGTNTQEAPF</sequence>
<comment type="caution">
    <text evidence="5">The sequence shown here is derived from an EMBL/GenBank/DDBJ whole genome shotgun (WGS) entry which is preliminary data.</text>
</comment>